<dbReference type="PANTHER" id="PTHR48462">
    <property type="entry name" value="PROTEIN, PUTATIVE-RELATED"/>
    <property type="match status" value="1"/>
</dbReference>
<reference evidence="2" key="1">
    <citation type="journal article" date="2022" name="Int. J. Mol. Sci.">
        <title>Draft Genome of Tanacetum Coccineum: Genomic Comparison of Closely Related Tanacetum-Family Plants.</title>
        <authorList>
            <person name="Yamashiro T."/>
            <person name="Shiraishi A."/>
            <person name="Nakayama K."/>
            <person name="Satake H."/>
        </authorList>
    </citation>
    <scope>NUCLEOTIDE SEQUENCE</scope>
</reference>
<dbReference type="EMBL" id="BQNB010008775">
    <property type="protein sequence ID" value="GJS54136.1"/>
    <property type="molecule type" value="Genomic_DNA"/>
</dbReference>
<reference evidence="2" key="2">
    <citation type="submission" date="2022-01" db="EMBL/GenBank/DDBJ databases">
        <authorList>
            <person name="Yamashiro T."/>
            <person name="Shiraishi A."/>
            <person name="Satake H."/>
            <person name="Nakayama K."/>
        </authorList>
    </citation>
    <scope>NUCLEOTIDE SEQUENCE</scope>
</reference>
<dbReference type="InterPro" id="IPR000477">
    <property type="entry name" value="RT_dom"/>
</dbReference>
<keyword evidence="2" id="KW-0808">Transferase</keyword>
<evidence type="ECO:0000313" key="2">
    <source>
        <dbReference type="EMBL" id="GJS54136.1"/>
    </source>
</evidence>
<sequence>MNTYFQDFQFGVGVPGGCEAVLHSVNRLIESKGNEVGLSMLLVDFKNAFNLVDRSVLLEETRVRCPSIAPWVEFCYARPARLYYDDSLLWSCQGVQQGDPLGPLLFALALHPLVQTINQSCELTLQAWYLDDGTIVGDTLMVSKALDIIKNDGPARGLFLNVDKTELFWPVEDPRSRTDGVFPINISRPLNGVKLLGGSVSLDEGFCRDLALKRVSKTISLMEAIHKLHDPQCELLLLRNCAGVAKLSYALRTCSPLYLLEAQVQFDHALRASLEKVVTASGPGFGDWQWRLATLPIKLGGLGILSAGDIIQYAFLASRLQSSTLQTKILMKTDIESQGSSFKHALDVFNTICNLDVLSVTTCTSAPHMMKTLAKCYFGVIEKDLASKYTLSPRQVSILNCIRAPHAQDFLFTIPIDGLGQKMNHRQFRSVLCYRLAIPMFSEGSLCPSCNTHRMDQWGDHAVHCSSEVGVKFRHNLVRDILVDICSKVGIMVRKEAPMGFLSGDGKDLRPADLLLFNWLQGKDACLDVTCISPFAGMGATSCAPRVALHNAVEKKKKKYGSVCEENRYKFIPFAFSTFEEFDTDALDTLSRIKSISISHSNNAKSGVFIFHRVSFCIQKGVGAQLVSRLPSNFI</sequence>
<dbReference type="GO" id="GO:0003964">
    <property type="term" value="F:RNA-directed DNA polymerase activity"/>
    <property type="evidence" value="ECO:0007669"/>
    <property type="project" value="UniProtKB-KW"/>
</dbReference>
<keyword evidence="3" id="KW-1185">Reference proteome</keyword>
<accession>A0ABQ4WNE7</accession>
<dbReference type="PANTHER" id="PTHR48462:SF1">
    <property type="entry name" value="PROTEIN, PUTATIVE-RELATED"/>
    <property type="match status" value="1"/>
</dbReference>
<keyword evidence="2" id="KW-0548">Nucleotidyltransferase</keyword>
<evidence type="ECO:0000259" key="1">
    <source>
        <dbReference type="Pfam" id="PF00078"/>
    </source>
</evidence>
<comment type="caution">
    <text evidence="2">The sequence shown here is derived from an EMBL/GenBank/DDBJ whole genome shotgun (WGS) entry which is preliminary data.</text>
</comment>
<dbReference type="Pfam" id="PF00078">
    <property type="entry name" value="RVT_1"/>
    <property type="match status" value="1"/>
</dbReference>
<name>A0ABQ4WNE7_9ASTR</name>
<gene>
    <name evidence="2" type="ORF">Tco_0627498</name>
</gene>
<dbReference type="Proteomes" id="UP001151760">
    <property type="component" value="Unassembled WGS sequence"/>
</dbReference>
<evidence type="ECO:0000313" key="3">
    <source>
        <dbReference type="Proteomes" id="UP001151760"/>
    </source>
</evidence>
<organism evidence="2 3">
    <name type="scientific">Tanacetum coccineum</name>
    <dbReference type="NCBI Taxonomy" id="301880"/>
    <lineage>
        <taxon>Eukaryota</taxon>
        <taxon>Viridiplantae</taxon>
        <taxon>Streptophyta</taxon>
        <taxon>Embryophyta</taxon>
        <taxon>Tracheophyta</taxon>
        <taxon>Spermatophyta</taxon>
        <taxon>Magnoliopsida</taxon>
        <taxon>eudicotyledons</taxon>
        <taxon>Gunneridae</taxon>
        <taxon>Pentapetalae</taxon>
        <taxon>asterids</taxon>
        <taxon>campanulids</taxon>
        <taxon>Asterales</taxon>
        <taxon>Asteraceae</taxon>
        <taxon>Asteroideae</taxon>
        <taxon>Anthemideae</taxon>
        <taxon>Anthemidinae</taxon>
        <taxon>Tanacetum</taxon>
    </lineage>
</organism>
<feature type="domain" description="Reverse transcriptase" evidence="1">
    <location>
        <begin position="39"/>
        <end position="168"/>
    </location>
</feature>
<proteinExistence type="predicted"/>
<keyword evidence="2" id="KW-0695">RNA-directed DNA polymerase</keyword>
<protein>
    <submittedName>
        <fullName evidence="2">Reverse transcriptase domain-containing protein</fullName>
    </submittedName>
</protein>